<evidence type="ECO:0000256" key="5">
    <source>
        <dbReference type="RuleBase" id="RU000660"/>
    </source>
</evidence>
<dbReference type="GO" id="GO:0022625">
    <property type="term" value="C:cytosolic large ribosomal subunit"/>
    <property type="evidence" value="ECO:0007669"/>
    <property type="project" value="TreeGrafter"/>
</dbReference>
<feature type="compositionally biased region" description="Basic and acidic residues" evidence="7">
    <location>
        <begin position="122"/>
        <end position="153"/>
    </location>
</feature>
<dbReference type="InterPro" id="IPR036373">
    <property type="entry name" value="Ribosomal_bL17_sf"/>
</dbReference>
<comment type="similarity">
    <text evidence="1 5">Belongs to the bacterial ribosomal protein bL17 family.</text>
</comment>
<keyword evidence="2 5" id="KW-0689">Ribosomal protein</keyword>
<evidence type="ECO:0000256" key="4">
    <source>
        <dbReference type="ARBA" id="ARBA00035494"/>
    </source>
</evidence>
<sequence length="153" mass="17679">MKKKVFGRHLSRDRGSRDALFRSLIKALIERGTIQTTKPKAQAIQTDVDRLVTLVKKNSLSAKRAIYSFLANDRKSVDRLFTTVSDRFPERYSGFTRFINLPKRLGDNSQLVRLEWSQQAPEKPKIKDKDEDKGKKTKSNLKEKEKGKKVSKK</sequence>
<dbReference type="PANTHER" id="PTHR14413">
    <property type="entry name" value="RIBOSOMAL PROTEIN L17"/>
    <property type="match status" value="1"/>
</dbReference>
<organism evidence="8 9">
    <name type="scientific">Candidatus Woesebacteria bacterium RIFCSPLOWO2_01_FULL_39_10</name>
    <dbReference type="NCBI Taxonomy" id="1802516"/>
    <lineage>
        <taxon>Bacteria</taxon>
        <taxon>Candidatus Woeseibacteriota</taxon>
    </lineage>
</organism>
<evidence type="ECO:0000256" key="3">
    <source>
        <dbReference type="ARBA" id="ARBA00023274"/>
    </source>
</evidence>
<feature type="region of interest" description="Disordered" evidence="7">
    <location>
        <begin position="115"/>
        <end position="153"/>
    </location>
</feature>
<dbReference type="InterPro" id="IPR000456">
    <property type="entry name" value="Ribosomal_bL17"/>
</dbReference>
<evidence type="ECO:0000256" key="7">
    <source>
        <dbReference type="SAM" id="MobiDB-lite"/>
    </source>
</evidence>
<proteinExistence type="inferred from homology"/>
<dbReference type="NCBIfam" id="TIGR00059">
    <property type="entry name" value="L17"/>
    <property type="match status" value="1"/>
</dbReference>
<name>A0A1F8B3P3_9BACT</name>
<evidence type="ECO:0000256" key="6">
    <source>
        <dbReference type="RuleBase" id="RU000661"/>
    </source>
</evidence>
<dbReference type="EMBL" id="MGHC01000033">
    <property type="protein sequence ID" value="OGM58646.1"/>
    <property type="molecule type" value="Genomic_DNA"/>
</dbReference>
<accession>A0A1F8B3P3</accession>
<keyword evidence="3 5" id="KW-0687">Ribonucleoprotein</keyword>
<reference evidence="8 9" key="1">
    <citation type="journal article" date="2016" name="Nat. Commun.">
        <title>Thousands of microbial genomes shed light on interconnected biogeochemical processes in an aquifer system.</title>
        <authorList>
            <person name="Anantharaman K."/>
            <person name="Brown C.T."/>
            <person name="Hug L.A."/>
            <person name="Sharon I."/>
            <person name="Castelle C.J."/>
            <person name="Probst A.J."/>
            <person name="Thomas B.C."/>
            <person name="Singh A."/>
            <person name="Wilkins M.J."/>
            <person name="Karaoz U."/>
            <person name="Brodie E.L."/>
            <person name="Williams K.H."/>
            <person name="Hubbard S.S."/>
            <person name="Banfield J.F."/>
        </authorList>
    </citation>
    <scope>NUCLEOTIDE SEQUENCE [LARGE SCALE GENOMIC DNA]</scope>
</reference>
<comment type="caution">
    <text evidence="8">The sequence shown here is derived from an EMBL/GenBank/DDBJ whole genome shotgun (WGS) entry which is preliminary data.</text>
</comment>
<evidence type="ECO:0000256" key="1">
    <source>
        <dbReference type="ARBA" id="ARBA00008777"/>
    </source>
</evidence>
<protein>
    <recommendedName>
        <fullName evidence="4 6">50S ribosomal protein L17</fullName>
    </recommendedName>
</protein>
<evidence type="ECO:0000313" key="8">
    <source>
        <dbReference type="EMBL" id="OGM58646.1"/>
    </source>
</evidence>
<dbReference type="GO" id="GO:0003735">
    <property type="term" value="F:structural constituent of ribosome"/>
    <property type="evidence" value="ECO:0007669"/>
    <property type="project" value="InterPro"/>
</dbReference>
<evidence type="ECO:0000256" key="2">
    <source>
        <dbReference type="ARBA" id="ARBA00022980"/>
    </source>
</evidence>
<dbReference type="STRING" id="1802516.A3A75_01300"/>
<dbReference type="Gene3D" id="3.90.1030.10">
    <property type="entry name" value="Ribosomal protein L17"/>
    <property type="match status" value="1"/>
</dbReference>
<gene>
    <name evidence="8" type="ORF">A3A75_01300</name>
</gene>
<dbReference type="AlphaFoldDB" id="A0A1F8B3P3"/>
<dbReference type="Pfam" id="PF01196">
    <property type="entry name" value="Ribosomal_L17"/>
    <property type="match status" value="1"/>
</dbReference>
<evidence type="ECO:0000313" key="9">
    <source>
        <dbReference type="Proteomes" id="UP000179018"/>
    </source>
</evidence>
<dbReference type="GO" id="GO:0006412">
    <property type="term" value="P:translation"/>
    <property type="evidence" value="ECO:0007669"/>
    <property type="project" value="InterPro"/>
</dbReference>
<dbReference type="SUPFAM" id="SSF64263">
    <property type="entry name" value="Prokaryotic ribosomal protein L17"/>
    <property type="match status" value="1"/>
</dbReference>
<dbReference type="Proteomes" id="UP000179018">
    <property type="component" value="Unassembled WGS sequence"/>
</dbReference>
<dbReference type="PANTHER" id="PTHR14413:SF16">
    <property type="entry name" value="LARGE RIBOSOMAL SUBUNIT PROTEIN BL17M"/>
    <property type="match status" value="1"/>
</dbReference>